<evidence type="ECO:0000256" key="2">
    <source>
        <dbReference type="ARBA" id="ARBA00022801"/>
    </source>
</evidence>
<dbReference type="AlphaFoldDB" id="A0A7W7K4U0"/>
<gene>
    <name evidence="4" type="ORF">HNP52_004095</name>
</gene>
<name>A0A7W7K4U0_9SPHN</name>
<dbReference type="GO" id="GO:0016787">
    <property type="term" value="F:hydrolase activity"/>
    <property type="evidence" value="ECO:0007669"/>
    <property type="project" value="UniProtKB-KW"/>
</dbReference>
<dbReference type="EMBL" id="JACHLN010000004">
    <property type="protein sequence ID" value="MBB4840998.1"/>
    <property type="molecule type" value="Genomic_DNA"/>
</dbReference>
<accession>A0A7W7K4U0</accession>
<comment type="caution">
    <text evidence="4">The sequence shown here is derived from an EMBL/GenBank/DDBJ whole genome shotgun (WGS) entry which is preliminary data.</text>
</comment>
<dbReference type="InterPro" id="IPR050955">
    <property type="entry name" value="Plant_Biomass_Hydrol_Est"/>
</dbReference>
<evidence type="ECO:0000313" key="5">
    <source>
        <dbReference type="Proteomes" id="UP000575241"/>
    </source>
</evidence>
<dbReference type="Proteomes" id="UP000575241">
    <property type="component" value="Unassembled WGS sequence"/>
</dbReference>
<keyword evidence="5" id="KW-1185">Reference proteome</keyword>
<evidence type="ECO:0000313" key="4">
    <source>
        <dbReference type="EMBL" id="MBB4840998.1"/>
    </source>
</evidence>
<dbReference type="Pfam" id="PF01738">
    <property type="entry name" value="DLH"/>
    <property type="match status" value="1"/>
</dbReference>
<dbReference type="InterPro" id="IPR002925">
    <property type="entry name" value="Dienelactn_hydro"/>
</dbReference>
<keyword evidence="1" id="KW-0732">Signal</keyword>
<evidence type="ECO:0000259" key="3">
    <source>
        <dbReference type="Pfam" id="PF01738"/>
    </source>
</evidence>
<keyword evidence="2 4" id="KW-0378">Hydrolase</keyword>
<organism evidence="4 5">
    <name type="scientific">Sphingomonas kyeonggiensis</name>
    <dbReference type="NCBI Taxonomy" id="1268553"/>
    <lineage>
        <taxon>Bacteria</taxon>
        <taxon>Pseudomonadati</taxon>
        <taxon>Pseudomonadota</taxon>
        <taxon>Alphaproteobacteria</taxon>
        <taxon>Sphingomonadales</taxon>
        <taxon>Sphingomonadaceae</taxon>
        <taxon>Sphingomonas</taxon>
    </lineage>
</organism>
<dbReference type="PANTHER" id="PTHR43037">
    <property type="entry name" value="UNNAMED PRODUCT-RELATED"/>
    <property type="match status" value="1"/>
</dbReference>
<dbReference type="Gene3D" id="3.40.50.1820">
    <property type="entry name" value="alpha/beta hydrolase"/>
    <property type="match status" value="1"/>
</dbReference>
<dbReference type="InterPro" id="IPR029058">
    <property type="entry name" value="AB_hydrolase_fold"/>
</dbReference>
<sequence>MSSIAIRILLAATALTPALVVPMVPVVARNAPAAAPVAGIEAWLAKPEAERSLNDPALARPLNRADADRALALLGAERMRAVAASAAEAVAAKQITLGDKTLKWESKTFGDAAPGKRSLWISMHGGGNAEPAVNDQQWRNQIRLYEPAEGIYLAPRAPTDTWNLWHEGHIDPLFQQLIDAQVAINGVDPNRVYLMGYSAGGDGVWQLAPRMADRFAAAAMMAGHPNESSVLGLRNLPFAIFMGGADAAYDRNKIAADKTAELDRLHAADPAGYVHMSRIYPGLPHWMNRKDAEALPWMAGFTRDPWPKRIVWLQDDVTHDRFYWLHIPDAAAAKAGDTITASVEGQTITLTGAVPAGTTLRLSDHLLNLDRPVKVIVNGRTAYSGKVARTGLAIEQSLRERADLPSAATAMLKLG</sequence>
<dbReference type="SUPFAM" id="SSF53474">
    <property type="entry name" value="alpha/beta-Hydrolases"/>
    <property type="match status" value="1"/>
</dbReference>
<dbReference type="RefSeq" id="WP_184169913.1">
    <property type="nucleotide sequence ID" value="NZ_JACHLN010000004.1"/>
</dbReference>
<feature type="domain" description="Dienelactone hydrolase" evidence="3">
    <location>
        <begin position="168"/>
        <end position="291"/>
    </location>
</feature>
<dbReference type="PANTHER" id="PTHR43037:SF5">
    <property type="entry name" value="FERULOYL ESTERASE"/>
    <property type="match status" value="1"/>
</dbReference>
<protein>
    <submittedName>
        <fullName evidence="4">Dienelactone hydrolase</fullName>
    </submittedName>
</protein>
<proteinExistence type="predicted"/>
<reference evidence="4 5" key="1">
    <citation type="submission" date="2020-08" db="EMBL/GenBank/DDBJ databases">
        <title>Functional genomics of gut bacteria from endangered species of beetles.</title>
        <authorList>
            <person name="Carlos-Shanley C."/>
        </authorList>
    </citation>
    <scope>NUCLEOTIDE SEQUENCE [LARGE SCALE GENOMIC DNA]</scope>
    <source>
        <strain evidence="4 5">S00224</strain>
    </source>
</reference>
<evidence type="ECO:0000256" key="1">
    <source>
        <dbReference type="ARBA" id="ARBA00022729"/>
    </source>
</evidence>